<evidence type="ECO:0000256" key="8">
    <source>
        <dbReference type="ARBA" id="ARBA00023136"/>
    </source>
</evidence>
<dbReference type="GO" id="GO:0051117">
    <property type="term" value="F:ATPase binding"/>
    <property type="evidence" value="ECO:0007669"/>
    <property type="project" value="TreeGrafter"/>
</dbReference>
<dbReference type="GO" id="GO:0000220">
    <property type="term" value="C:vacuolar proton-transporting V-type ATPase, V0 domain"/>
    <property type="evidence" value="ECO:0007669"/>
    <property type="project" value="InterPro"/>
</dbReference>
<dbReference type="InterPro" id="IPR002490">
    <property type="entry name" value="V-ATPase_116kDa_su"/>
</dbReference>
<dbReference type="InterPro" id="IPR026028">
    <property type="entry name" value="V-type_ATPase_116kDa_su_euka"/>
</dbReference>
<comment type="function">
    <text evidence="9">Essential component of the vacuolar proton pump (V-ATPase), a multimeric enzyme that catalyzes the translocation of protons across the membranes. Required for assembly and activity of the V-ATPase.</text>
</comment>
<proteinExistence type="inferred from homology"/>
<dbReference type="GO" id="GO:0000329">
    <property type="term" value="C:fungal-type vacuole membrane"/>
    <property type="evidence" value="ECO:0007669"/>
    <property type="project" value="TreeGrafter"/>
</dbReference>
<evidence type="ECO:0000256" key="6">
    <source>
        <dbReference type="ARBA" id="ARBA00022989"/>
    </source>
</evidence>
<feature type="transmembrane region" description="Helical" evidence="9">
    <location>
        <begin position="616"/>
        <end position="641"/>
    </location>
</feature>
<dbReference type="PIRSF" id="PIRSF001293">
    <property type="entry name" value="ATP6V0A1"/>
    <property type="match status" value="1"/>
</dbReference>
<evidence type="ECO:0000256" key="9">
    <source>
        <dbReference type="RuleBase" id="RU361189"/>
    </source>
</evidence>
<comment type="caution">
    <text evidence="12">The sequence shown here is derived from an EMBL/GenBank/DDBJ whole genome shotgun (WGS) entry which is preliminary data.</text>
</comment>
<protein>
    <recommendedName>
        <fullName evidence="9">V-type proton ATPase subunit a</fullName>
    </recommendedName>
</protein>
<evidence type="ECO:0000256" key="7">
    <source>
        <dbReference type="ARBA" id="ARBA00023065"/>
    </source>
</evidence>
<dbReference type="OrthoDB" id="2132606at2759"/>
<organism evidence="12 13">
    <name type="scientific">Neocallimastix californiae</name>
    <dbReference type="NCBI Taxonomy" id="1754190"/>
    <lineage>
        <taxon>Eukaryota</taxon>
        <taxon>Fungi</taxon>
        <taxon>Fungi incertae sedis</taxon>
        <taxon>Chytridiomycota</taxon>
        <taxon>Chytridiomycota incertae sedis</taxon>
        <taxon>Neocallimastigomycetes</taxon>
        <taxon>Neocallimastigales</taxon>
        <taxon>Neocallimastigaceae</taxon>
        <taxon>Neocallimastix</taxon>
    </lineage>
</organism>
<keyword evidence="10" id="KW-0175">Coiled coil</keyword>
<comment type="subcellular location">
    <subcellularLocation>
        <location evidence="1">Membrane</location>
        <topology evidence="1">Multi-pass membrane protein</topology>
    </subcellularLocation>
</comment>
<dbReference type="AlphaFoldDB" id="A0A1Y2AMP4"/>
<keyword evidence="5 9" id="KW-0375">Hydrogen ion transport</keyword>
<dbReference type="GO" id="GO:0007035">
    <property type="term" value="P:vacuolar acidification"/>
    <property type="evidence" value="ECO:0007669"/>
    <property type="project" value="TreeGrafter"/>
</dbReference>
<evidence type="ECO:0000256" key="4">
    <source>
        <dbReference type="ARBA" id="ARBA00022692"/>
    </source>
</evidence>
<feature type="coiled-coil region" evidence="10">
    <location>
        <begin position="89"/>
        <end position="123"/>
    </location>
</feature>
<evidence type="ECO:0000256" key="2">
    <source>
        <dbReference type="ARBA" id="ARBA00009904"/>
    </source>
</evidence>
<feature type="region of interest" description="Disordered" evidence="11">
    <location>
        <begin position="693"/>
        <end position="725"/>
    </location>
</feature>
<keyword evidence="4 9" id="KW-0812">Transmembrane</keyword>
<evidence type="ECO:0000256" key="10">
    <source>
        <dbReference type="SAM" id="Coils"/>
    </source>
</evidence>
<dbReference type="PANTHER" id="PTHR11629:SF63">
    <property type="entry name" value="V-TYPE PROTON ATPASE SUBUNIT A"/>
    <property type="match status" value="1"/>
</dbReference>
<evidence type="ECO:0000256" key="1">
    <source>
        <dbReference type="ARBA" id="ARBA00004141"/>
    </source>
</evidence>
<dbReference type="PANTHER" id="PTHR11629">
    <property type="entry name" value="VACUOLAR PROTON ATPASES"/>
    <property type="match status" value="1"/>
</dbReference>
<dbReference type="STRING" id="1754190.A0A1Y2AMP4"/>
<evidence type="ECO:0000256" key="3">
    <source>
        <dbReference type="ARBA" id="ARBA00022448"/>
    </source>
</evidence>
<dbReference type="Proteomes" id="UP000193920">
    <property type="component" value="Unassembled WGS sequence"/>
</dbReference>
<accession>A0A1Y2AMP4</accession>
<name>A0A1Y2AMP4_9FUNG</name>
<dbReference type="EMBL" id="MCOG01000229">
    <property type="protein sequence ID" value="ORY23843.1"/>
    <property type="molecule type" value="Genomic_DNA"/>
</dbReference>
<feature type="transmembrane region" description="Helical" evidence="9">
    <location>
        <begin position="438"/>
        <end position="463"/>
    </location>
</feature>
<evidence type="ECO:0000313" key="13">
    <source>
        <dbReference type="Proteomes" id="UP000193920"/>
    </source>
</evidence>
<reference evidence="12 13" key="1">
    <citation type="submission" date="2016-08" db="EMBL/GenBank/DDBJ databases">
        <title>A Parts List for Fungal Cellulosomes Revealed by Comparative Genomics.</title>
        <authorList>
            <consortium name="DOE Joint Genome Institute"/>
            <person name="Haitjema C.H."/>
            <person name="Gilmore S.P."/>
            <person name="Henske J.K."/>
            <person name="Solomon K.V."/>
            <person name="De Groot R."/>
            <person name="Kuo A."/>
            <person name="Mondo S.J."/>
            <person name="Salamov A.A."/>
            <person name="Labutti K."/>
            <person name="Zhao Z."/>
            <person name="Chiniquy J."/>
            <person name="Barry K."/>
            <person name="Brewer H.M."/>
            <person name="Purvine S.O."/>
            <person name="Wright A.T."/>
            <person name="Boxma B."/>
            <person name="Van Alen T."/>
            <person name="Hackstein J.H."/>
            <person name="Baker S.E."/>
            <person name="Grigoriev I.V."/>
            <person name="O'Malley M.A."/>
        </authorList>
    </citation>
    <scope>NUCLEOTIDE SEQUENCE [LARGE SCALE GENOMIC DNA]</scope>
    <source>
        <strain evidence="12 13">G1</strain>
    </source>
</reference>
<feature type="compositionally biased region" description="Acidic residues" evidence="11">
    <location>
        <begin position="693"/>
        <end position="710"/>
    </location>
</feature>
<keyword evidence="7 9" id="KW-0406">Ion transport</keyword>
<sequence>MKLVQIYIPTEIIHYTLQKLGELSLIHVVDLNDGMNAINRPYISDLRRYDKINDILSYFRDKIDETHVPINNLKPQHLKYLSSYSQHDIDELEQKLINLRDQVEHLYQSKQQLEKQEIELTEERWVYEKFDSLLSTIGVDDLENDEATALMSLEEGRGNGLERFQISNISGIISKRLAEVFERILWRTFYGNVIINISDIDELFYNFETKEYEKRCVFSIFAHGIEMCKKIRKLANSLDLPLYDVESDLELRKQHLEVLKTRISDINTVLLASQKTLFNQLTSIAGTLEEWYAVIMKERHIYKILNKCKRSQYLKGGIILRGWIPAYEMDKLQEIVEDIKTNIDRNTIPIVNELDFDNEEPPTKQETNKFTEGFQNLIDAYGIAKYQEINPGIFTVSTFPFLFAIMFGDSGHGILMAIFGLVMILLERKLGSMKLNDIIEILFTGRYIILMMGFYSIFSGIIYNDCFSKSFIFQLKNSAYKFIKQPSIGSKFVTTRGYKEQGTAFLFGMDPGWIDASNMIVFMNSFKMKMSIILGIAHMTFGVCINVFNDIFFNKKINIFCEFLPEIIMLNSLFGYLCLLIIKKWLTDWTGAVAPSLLNVLINMVLNPGHVIEEEYMYFGQSIVQVILLLLFIICIFWLLLAKPYVIFAERNPHNKWAKWRYLPIFTKSKFFGGGIEGDHEETERLIGSQYNEEYDPLNNDDDDDDDDGELNDKGEGEASSSSSSMNPIIVEEFMPRRQKEERPFVDLVVDQIIHTIEFTLNCISNTASYLRLWALSLAHSQLSSILFDKIFVMGFADFIPKKLLPITIFISFAIWFFLTVFIMCAMEGMSAFLHTLRLHWVEFNGKFYKGTGYKFEPFSFEQIYKDEKNAQNPSG</sequence>
<keyword evidence="13" id="KW-1185">Reference proteome</keyword>
<keyword evidence="8 9" id="KW-0472">Membrane</keyword>
<gene>
    <name evidence="12" type="ORF">LY90DRAFT_389657</name>
</gene>
<feature type="transmembrane region" description="Helical" evidence="9">
    <location>
        <begin position="532"/>
        <end position="551"/>
    </location>
</feature>
<feature type="transmembrane region" description="Helical" evidence="9">
    <location>
        <begin position="804"/>
        <end position="824"/>
    </location>
</feature>
<dbReference type="GO" id="GO:0046961">
    <property type="term" value="F:proton-transporting ATPase activity, rotational mechanism"/>
    <property type="evidence" value="ECO:0007669"/>
    <property type="project" value="InterPro"/>
</dbReference>
<feature type="transmembrane region" description="Helical" evidence="9">
    <location>
        <begin position="563"/>
        <end position="582"/>
    </location>
</feature>
<evidence type="ECO:0000256" key="11">
    <source>
        <dbReference type="SAM" id="MobiDB-lite"/>
    </source>
</evidence>
<evidence type="ECO:0000313" key="12">
    <source>
        <dbReference type="EMBL" id="ORY23843.1"/>
    </source>
</evidence>
<feature type="transmembrane region" description="Helical" evidence="9">
    <location>
        <begin position="401"/>
        <end position="426"/>
    </location>
</feature>
<evidence type="ECO:0000256" key="5">
    <source>
        <dbReference type="ARBA" id="ARBA00022781"/>
    </source>
</evidence>
<keyword evidence="3 9" id="KW-0813">Transport</keyword>
<dbReference type="Pfam" id="PF01496">
    <property type="entry name" value="V_ATPase_I"/>
    <property type="match status" value="1"/>
</dbReference>
<comment type="similarity">
    <text evidence="2 9">Belongs to the V-ATPase 116 kDa subunit family.</text>
</comment>
<keyword evidence="6 9" id="KW-1133">Transmembrane helix</keyword>